<organism evidence="1 2">
    <name type="scientific">Phlebia brevispora</name>
    <dbReference type="NCBI Taxonomy" id="194682"/>
    <lineage>
        <taxon>Eukaryota</taxon>
        <taxon>Fungi</taxon>
        <taxon>Dikarya</taxon>
        <taxon>Basidiomycota</taxon>
        <taxon>Agaricomycotina</taxon>
        <taxon>Agaricomycetes</taxon>
        <taxon>Polyporales</taxon>
        <taxon>Meruliaceae</taxon>
        <taxon>Phlebia</taxon>
    </lineage>
</organism>
<name>A0ACC1S693_9APHY</name>
<dbReference type="EMBL" id="JANHOG010001707">
    <property type="protein sequence ID" value="KAJ3532827.1"/>
    <property type="molecule type" value="Genomic_DNA"/>
</dbReference>
<proteinExistence type="predicted"/>
<protein>
    <submittedName>
        <fullName evidence="1">Uncharacterized protein</fullName>
    </submittedName>
</protein>
<reference evidence="1" key="1">
    <citation type="submission" date="2022-07" db="EMBL/GenBank/DDBJ databases">
        <title>Genome Sequence of Phlebia brevispora.</title>
        <authorList>
            <person name="Buettner E."/>
        </authorList>
    </citation>
    <scope>NUCLEOTIDE SEQUENCE</scope>
    <source>
        <strain evidence="1">MPL23</strain>
    </source>
</reference>
<gene>
    <name evidence="1" type="ORF">NM688_g7367</name>
</gene>
<comment type="caution">
    <text evidence="1">The sequence shown here is derived from an EMBL/GenBank/DDBJ whole genome shotgun (WGS) entry which is preliminary data.</text>
</comment>
<sequence length="338" mass="35132">MSILLLIPYDTGGCLRSLHLPLLCPRASGRRAPCIRSLLPPAPLFGFNIGSGTSSDGTPTPFSQSDIDTDLLRPALFSRLAYCSSGSVSGLSCGAPCSAVSTIQVLQTGGDGGSIPKFFVASDPDSQSIVVAHQGTDPSNILSIANDIEFKQVAMNSTLFPSAASGSLVHDGFQDTQGRTADEVLSAVQSALSSTGFKRVLCTGHSLGAAVATLDATMLRMQLPSDVEVDSVVFGLPRVGNQQFANMIDSILPGFTHVTNQHDPVPTVPPQDLSFQHPSGEVHITAVSSDGNDATMEACPGQENSKCSDGNSEFDASVSNHLGPYFETISFGGNACPA</sequence>
<evidence type="ECO:0000313" key="2">
    <source>
        <dbReference type="Proteomes" id="UP001148662"/>
    </source>
</evidence>
<accession>A0ACC1S693</accession>
<dbReference type="Proteomes" id="UP001148662">
    <property type="component" value="Unassembled WGS sequence"/>
</dbReference>
<evidence type="ECO:0000313" key="1">
    <source>
        <dbReference type="EMBL" id="KAJ3532827.1"/>
    </source>
</evidence>
<keyword evidence="2" id="KW-1185">Reference proteome</keyword>